<dbReference type="InterPro" id="IPR005121">
    <property type="entry name" value="Fdx_antiC-bd"/>
</dbReference>
<comment type="caution">
    <text evidence="19">The sequence shown here is derived from an EMBL/GenBank/DDBJ whole genome shotgun (WGS) entry which is preliminary data.</text>
</comment>
<dbReference type="GO" id="GO:0006432">
    <property type="term" value="P:phenylalanyl-tRNA aminoacylation"/>
    <property type="evidence" value="ECO:0007669"/>
    <property type="project" value="InterPro"/>
</dbReference>
<dbReference type="GO" id="GO:0000049">
    <property type="term" value="F:tRNA binding"/>
    <property type="evidence" value="ECO:0007669"/>
    <property type="project" value="InterPro"/>
</dbReference>
<organism evidence="19 20">
    <name type="scientific">Artemia franciscana</name>
    <name type="common">Brine shrimp</name>
    <name type="synonym">Artemia sanfranciscana</name>
    <dbReference type="NCBI Taxonomy" id="6661"/>
    <lineage>
        <taxon>Eukaryota</taxon>
        <taxon>Metazoa</taxon>
        <taxon>Ecdysozoa</taxon>
        <taxon>Arthropoda</taxon>
        <taxon>Crustacea</taxon>
        <taxon>Branchiopoda</taxon>
        <taxon>Anostraca</taxon>
        <taxon>Artemiidae</taxon>
        <taxon>Artemia</taxon>
    </lineage>
</organism>
<evidence type="ECO:0000256" key="10">
    <source>
        <dbReference type="ARBA" id="ARBA00022990"/>
    </source>
</evidence>
<dbReference type="Pfam" id="PF01409">
    <property type="entry name" value="tRNA-synt_2d"/>
    <property type="match status" value="2"/>
</dbReference>
<keyword evidence="5" id="KW-0436">Ligase</keyword>
<sequence>MFIASVLGKFTTSRIIVYHCFFKRKYSNSNQIFINGKSYEVDSWTNVTPKIISYIGKNLHLQKSHPLSLLRERITNFFYFHYKNNRGNPLFSVYDNLYPIVTVEQNFDNLLVPEDHVSRNKSDCYYLNSKYLLRGHSSAHENELIQSGLDNFLIFSDVYRRDQIDSSHYPVFHQVEGVRLFLRHELFSLNPDAEGSIDVFEKGVRTETKQEVHTYDAARVVEYSLKSSLTALVRHLFGQNAEVRWVDAYFPFTHPSFELEMKFNGEWMELLGCGVLEHQTLVKAGVEDKIGWAFGIGLERLAMILYNIPDIRLFWSTDPGFLNQFNVSDINTNVKYKPISIYPPCPNDISFWLPGNADEFSDNDFYDLVRTVAGDVVEQVNLVDKFYHPKKKLYSRTYRIVYRHMEKTLTQEEVNKVHRLVEEAAERSLEVKIR</sequence>
<keyword evidence="8" id="KW-0648">Protein biosynthesis</keyword>
<dbReference type="InterPro" id="IPR045864">
    <property type="entry name" value="aa-tRNA-synth_II/BPL/LPL"/>
</dbReference>
<evidence type="ECO:0000259" key="17">
    <source>
        <dbReference type="PROSITE" id="PS50862"/>
    </source>
</evidence>
<comment type="subcellular location">
    <subcellularLocation>
        <location evidence="1">Mitochondrion matrix</location>
    </subcellularLocation>
</comment>
<evidence type="ECO:0000256" key="9">
    <source>
        <dbReference type="ARBA" id="ARBA00022946"/>
    </source>
</evidence>
<proteinExistence type="inferred from homology"/>
<dbReference type="FunFam" id="3.30.70.380:FF:000002">
    <property type="entry name" value="phenylalanine--tRNA ligase, mitochondrial"/>
    <property type="match status" value="1"/>
</dbReference>
<dbReference type="PANTHER" id="PTHR11538:SF41">
    <property type="entry name" value="PHENYLALANINE--TRNA LIGASE, MITOCHONDRIAL"/>
    <property type="match status" value="1"/>
</dbReference>
<dbReference type="InterPro" id="IPR036690">
    <property type="entry name" value="Fdx_antiC-bd_sf"/>
</dbReference>
<dbReference type="Pfam" id="PF03147">
    <property type="entry name" value="FDX-ACB"/>
    <property type="match status" value="1"/>
</dbReference>
<dbReference type="PROSITE" id="PS51447">
    <property type="entry name" value="FDX_ACB"/>
    <property type="match status" value="1"/>
</dbReference>
<evidence type="ECO:0000256" key="5">
    <source>
        <dbReference type="ARBA" id="ARBA00022598"/>
    </source>
</evidence>
<evidence type="ECO:0000256" key="7">
    <source>
        <dbReference type="ARBA" id="ARBA00022840"/>
    </source>
</evidence>
<comment type="catalytic activity">
    <reaction evidence="14">
        <text>tRNA(Phe) + L-phenylalanine + ATP = L-phenylalanyl-tRNA(Phe) + AMP + diphosphate + H(+)</text>
        <dbReference type="Rhea" id="RHEA:19413"/>
        <dbReference type="Rhea" id="RHEA-COMP:9668"/>
        <dbReference type="Rhea" id="RHEA-COMP:9699"/>
        <dbReference type="ChEBI" id="CHEBI:15378"/>
        <dbReference type="ChEBI" id="CHEBI:30616"/>
        <dbReference type="ChEBI" id="CHEBI:33019"/>
        <dbReference type="ChEBI" id="CHEBI:58095"/>
        <dbReference type="ChEBI" id="CHEBI:78442"/>
        <dbReference type="ChEBI" id="CHEBI:78531"/>
        <dbReference type="ChEBI" id="CHEBI:456215"/>
        <dbReference type="EC" id="6.1.1.20"/>
    </reaction>
</comment>
<comment type="similarity">
    <text evidence="2">Belongs to the class-II aminoacyl-tRNA synthetase family.</text>
</comment>
<dbReference type="SUPFAM" id="SSF55681">
    <property type="entry name" value="Class II aaRS and biotin synthetases"/>
    <property type="match status" value="1"/>
</dbReference>
<dbReference type="AlphaFoldDB" id="A0AA88I2H4"/>
<evidence type="ECO:0000313" key="19">
    <source>
        <dbReference type="EMBL" id="KAK2720289.1"/>
    </source>
</evidence>
<dbReference type="GO" id="GO:0005524">
    <property type="term" value="F:ATP binding"/>
    <property type="evidence" value="ECO:0007669"/>
    <property type="project" value="UniProtKB-KW"/>
</dbReference>
<evidence type="ECO:0000256" key="14">
    <source>
        <dbReference type="ARBA" id="ARBA00049255"/>
    </source>
</evidence>
<dbReference type="InterPro" id="IPR002319">
    <property type="entry name" value="Phenylalanyl-tRNA_Synthase"/>
</dbReference>
<evidence type="ECO:0000256" key="6">
    <source>
        <dbReference type="ARBA" id="ARBA00022741"/>
    </source>
</evidence>
<dbReference type="GO" id="GO:0005759">
    <property type="term" value="C:mitochondrial matrix"/>
    <property type="evidence" value="ECO:0007669"/>
    <property type="project" value="UniProtKB-SubCell"/>
</dbReference>
<dbReference type="CDD" id="cd00496">
    <property type="entry name" value="PheRS_alpha_core"/>
    <property type="match status" value="1"/>
</dbReference>
<evidence type="ECO:0000256" key="2">
    <source>
        <dbReference type="ARBA" id="ARBA00008226"/>
    </source>
</evidence>
<dbReference type="InterPro" id="IPR004530">
    <property type="entry name" value="Phe-tRNA-synth_IIc_mito"/>
</dbReference>
<dbReference type="Proteomes" id="UP001187531">
    <property type="component" value="Unassembled WGS sequence"/>
</dbReference>
<dbReference type="SUPFAM" id="SSF54991">
    <property type="entry name" value="Anticodon-binding domain of PheRS"/>
    <property type="match status" value="1"/>
</dbReference>
<evidence type="ECO:0000313" key="20">
    <source>
        <dbReference type="Proteomes" id="UP001187531"/>
    </source>
</evidence>
<keyword evidence="9" id="KW-0809">Transit peptide</keyword>
<evidence type="ECO:0000256" key="13">
    <source>
        <dbReference type="ARBA" id="ARBA00031194"/>
    </source>
</evidence>
<dbReference type="SMART" id="SM00896">
    <property type="entry name" value="FDX-ACB"/>
    <property type="match status" value="1"/>
</dbReference>
<name>A0AA88I2H4_ARTSF</name>
<evidence type="ECO:0000256" key="1">
    <source>
        <dbReference type="ARBA" id="ARBA00004305"/>
    </source>
</evidence>
<feature type="domain" description="FDX-ACB" evidence="18">
    <location>
        <begin position="340"/>
        <end position="434"/>
    </location>
</feature>
<dbReference type="PANTHER" id="PTHR11538">
    <property type="entry name" value="PHENYLALANYL-TRNA SYNTHETASE"/>
    <property type="match status" value="1"/>
</dbReference>
<evidence type="ECO:0000256" key="12">
    <source>
        <dbReference type="ARBA" id="ARBA00023146"/>
    </source>
</evidence>
<keyword evidence="20" id="KW-1185">Reference proteome</keyword>
<reference evidence="19" key="1">
    <citation type="submission" date="2023-07" db="EMBL/GenBank/DDBJ databases">
        <title>Chromosome-level genome assembly of Artemia franciscana.</title>
        <authorList>
            <person name="Jo E."/>
        </authorList>
    </citation>
    <scope>NUCLEOTIDE SEQUENCE</scope>
    <source>
        <tissue evidence="19">Whole body</tissue>
    </source>
</reference>
<evidence type="ECO:0000256" key="4">
    <source>
        <dbReference type="ARBA" id="ARBA00012814"/>
    </source>
</evidence>
<protein>
    <recommendedName>
        <fullName evidence="16">Phenylalanine--tRNA ligase, mitochondrial</fullName>
        <ecNumber evidence="4">6.1.1.20</ecNumber>
    </recommendedName>
    <alternativeName>
        <fullName evidence="13">Phenylalanyl-tRNA synthetase</fullName>
    </alternativeName>
</protein>
<evidence type="ECO:0000256" key="16">
    <source>
        <dbReference type="ARBA" id="ARBA00073229"/>
    </source>
</evidence>
<keyword evidence="10" id="KW-0007">Acetylation</keyword>
<evidence type="ECO:0000256" key="8">
    <source>
        <dbReference type="ARBA" id="ARBA00022917"/>
    </source>
</evidence>
<dbReference type="InterPro" id="IPR006195">
    <property type="entry name" value="aa-tRNA-synth_II"/>
</dbReference>
<feature type="domain" description="Aminoacyl-transfer RNA synthetases class-II family profile" evidence="17">
    <location>
        <begin position="155"/>
        <end position="319"/>
    </location>
</feature>
<comment type="subunit">
    <text evidence="3">Monomer.</text>
</comment>
<dbReference type="EMBL" id="JAVRJZ010000007">
    <property type="protein sequence ID" value="KAK2720289.1"/>
    <property type="molecule type" value="Genomic_DNA"/>
</dbReference>
<evidence type="ECO:0000256" key="3">
    <source>
        <dbReference type="ARBA" id="ARBA00011245"/>
    </source>
</evidence>
<dbReference type="FunFam" id="3.30.930.10:FF:000041">
    <property type="entry name" value="Phenylalanyl-tRNA synthetase 2, mitochondrial"/>
    <property type="match status" value="1"/>
</dbReference>
<dbReference type="Gene3D" id="3.30.70.380">
    <property type="entry name" value="Ferrodoxin-fold anticodon-binding domain"/>
    <property type="match status" value="1"/>
</dbReference>
<evidence type="ECO:0000259" key="18">
    <source>
        <dbReference type="PROSITE" id="PS51447"/>
    </source>
</evidence>
<keyword evidence="6" id="KW-0547">Nucleotide-binding</keyword>
<dbReference type="Gene3D" id="3.30.930.10">
    <property type="entry name" value="Bira Bifunctional Protein, Domain 2"/>
    <property type="match status" value="1"/>
</dbReference>
<dbReference type="GO" id="GO:0004826">
    <property type="term" value="F:phenylalanine-tRNA ligase activity"/>
    <property type="evidence" value="ECO:0007669"/>
    <property type="project" value="UniProtKB-EC"/>
</dbReference>
<accession>A0AA88I2H4</accession>
<comment type="function">
    <text evidence="15">Is responsible for the charging of tRNA(Phe) with phenylalanine in mitochondrial translation. To a lesser extent, also catalyzes direct attachment of m-Tyr (an oxidized version of Phe) to tRNA(Phe), thereby opening the way for delivery of the misacylated tRNA to the ribosome and incorporation of ROS-damaged amino acid into proteins.</text>
</comment>
<keyword evidence="12" id="KW-0030">Aminoacyl-tRNA synthetase</keyword>
<dbReference type="PROSITE" id="PS50862">
    <property type="entry name" value="AA_TRNA_LIGASE_II"/>
    <property type="match status" value="1"/>
</dbReference>
<keyword evidence="7" id="KW-0067">ATP-binding</keyword>
<evidence type="ECO:0000256" key="11">
    <source>
        <dbReference type="ARBA" id="ARBA00023128"/>
    </source>
</evidence>
<gene>
    <name evidence="19" type="ORF">QYM36_004237</name>
</gene>
<evidence type="ECO:0000256" key="15">
    <source>
        <dbReference type="ARBA" id="ARBA00060211"/>
    </source>
</evidence>
<dbReference type="NCBIfam" id="TIGR00469">
    <property type="entry name" value="pheS_mito"/>
    <property type="match status" value="1"/>
</dbReference>
<dbReference type="EC" id="6.1.1.20" evidence="4"/>
<keyword evidence="11" id="KW-0496">Mitochondrion</keyword>